<keyword evidence="6" id="KW-0064">Aspartyl protease</keyword>
<evidence type="ECO:0000256" key="6">
    <source>
        <dbReference type="ARBA" id="ARBA00022750"/>
    </source>
</evidence>
<dbReference type="PANTHER" id="PTHR37984:SF5">
    <property type="entry name" value="PROTEIN NYNRIN-LIKE"/>
    <property type="match status" value="1"/>
</dbReference>
<dbReference type="GO" id="GO:0015074">
    <property type="term" value="P:DNA integration"/>
    <property type="evidence" value="ECO:0007669"/>
    <property type="project" value="UniProtKB-KW"/>
</dbReference>
<dbReference type="SUPFAM" id="SSF56672">
    <property type="entry name" value="DNA/RNA polymerases"/>
    <property type="match status" value="1"/>
</dbReference>
<dbReference type="GO" id="GO:0006508">
    <property type="term" value="P:proteolysis"/>
    <property type="evidence" value="ECO:0007669"/>
    <property type="project" value="UniProtKB-KW"/>
</dbReference>
<evidence type="ECO:0000256" key="8">
    <source>
        <dbReference type="ARBA" id="ARBA00022801"/>
    </source>
</evidence>
<dbReference type="Proteomes" id="UP000320475">
    <property type="component" value="Unassembled WGS sequence"/>
</dbReference>
<dbReference type="SMART" id="SM00298">
    <property type="entry name" value="CHROMO"/>
    <property type="match status" value="1"/>
</dbReference>
<dbReference type="Pfam" id="PF24626">
    <property type="entry name" value="SH3_Tf2-1"/>
    <property type="match status" value="1"/>
</dbReference>
<dbReference type="EMBL" id="QEAM01000097">
    <property type="protein sequence ID" value="TPX46680.1"/>
    <property type="molecule type" value="Genomic_DNA"/>
</dbReference>
<organism evidence="18 19">
    <name type="scientific">Synchytrium endobioticum</name>
    <dbReference type="NCBI Taxonomy" id="286115"/>
    <lineage>
        <taxon>Eukaryota</taxon>
        <taxon>Fungi</taxon>
        <taxon>Fungi incertae sedis</taxon>
        <taxon>Chytridiomycota</taxon>
        <taxon>Chytridiomycota incertae sedis</taxon>
        <taxon>Chytridiomycetes</taxon>
        <taxon>Synchytriales</taxon>
        <taxon>Synchytriaceae</taxon>
        <taxon>Synchytrium</taxon>
    </lineage>
</organism>
<evidence type="ECO:0000256" key="14">
    <source>
        <dbReference type="ARBA" id="ARBA00023172"/>
    </source>
</evidence>
<dbReference type="InterPro" id="IPR041373">
    <property type="entry name" value="RT_RNaseH"/>
</dbReference>
<keyword evidence="2" id="KW-0808">Transferase</keyword>
<evidence type="ECO:0000259" key="16">
    <source>
        <dbReference type="PROSITE" id="PS50013"/>
    </source>
</evidence>
<accession>A0A507D776</accession>
<feature type="region of interest" description="Disordered" evidence="15">
    <location>
        <begin position="718"/>
        <end position="749"/>
    </location>
</feature>
<dbReference type="InterPro" id="IPR056924">
    <property type="entry name" value="SH3_Tf2-1"/>
</dbReference>
<evidence type="ECO:0000256" key="4">
    <source>
        <dbReference type="ARBA" id="ARBA00022722"/>
    </source>
</evidence>
<evidence type="ECO:0000313" key="19">
    <source>
        <dbReference type="Proteomes" id="UP000320475"/>
    </source>
</evidence>
<dbReference type="GO" id="GO:0003887">
    <property type="term" value="F:DNA-directed DNA polymerase activity"/>
    <property type="evidence" value="ECO:0007669"/>
    <property type="project" value="UniProtKB-KW"/>
</dbReference>
<evidence type="ECO:0000256" key="15">
    <source>
        <dbReference type="SAM" id="MobiDB-lite"/>
    </source>
</evidence>
<feature type="region of interest" description="Disordered" evidence="15">
    <location>
        <begin position="238"/>
        <end position="259"/>
    </location>
</feature>
<evidence type="ECO:0000256" key="1">
    <source>
        <dbReference type="ARBA" id="ARBA00022670"/>
    </source>
</evidence>
<sequence length="754" mass="86832">MFDLTNKSSRFKWESKHQEAFEAIKKILAEDIHLMFPKPDQTFYLYFDSSNLGTGAVLQQLDDKNRLRPLEFYSKKWNAAEYNYATPDKELYGLVLALKHWYPWLYSAKEIVVYTDHKSLRDFSKTQLLKPRHARWALVLEDYRGRLKVKWIPGKTNLVADALSRNPTFQLNEKEMKERVEHTVIPPDAFTESFPTPHELKVLQELDESGNDDELPISPIANITTNGHATSQDVTNEIDESDDRHGSLRHCQAHQKDVTDDKDLQTRILELYHDHPLAGHYGYQKTLELILRKYWWKYISKDVKTYTTSCDTCQRNKGSNQKAMGQLMPLPIPERNWQHITMDFIVKLPKSGPHDSILTIVDRRSKSIVLVPTTESISADETAKLVFHRVICKHGVPASITSDRGPQFRSRFWKSLFDMLGTNVALSSAYHPETDGQSERVNQEIEAYLRCFTSYNQDDWSTLLPQAEFAHNNSHHSSIGMSPFFATTGQNASLGSLLSEPISPSNVPEANRVREHFANVQRQLQGHLETARDRYKQMADNSRREEVELHVGDEVLVSTKNVRTDRPTKKLDYKWMGPFFVKRKINRVAYEVELPSSIRIHPVFHISLLKRYKRPSDPSKQLPKPPPMQVTSDDGWVIKDIIEVRRRGRGFEYLIDWEGFGPEDRTWEPRWHLNDDRLLQQWHQKHPEKISPFGKLRGVVRHGEGGNVTNVTVVSSHDDTAKPSIGQDLVQKGLGGDSSTPPKPSDAFDRLCGI</sequence>
<keyword evidence="13" id="KW-0238">DNA-binding</keyword>
<evidence type="ECO:0000259" key="17">
    <source>
        <dbReference type="PROSITE" id="PS50994"/>
    </source>
</evidence>
<dbReference type="GO" id="GO:0003677">
    <property type="term" value="F:DNA binding"/>
    <property type="evidence" value="ECO:0007669"/>
    <property type="project" value="UniProtKB-KW"/>
</dbReference>
<dbReference type="Pfam" id="PF00385">
    <property type="entry name" value="Chromo"/>
    <property type="match status" value="1"/>
</dbReference>
<protein>
    <recommendedName>
        <fullName evidence="20">Integrase catalytic domain-containing protein</fullName>
    </recommendedName>
</protein>
<dbReference type="OrthoDB" id="425619at2759"/>
<name>A0A507D776_9FUNG</name>
<dbReference type="InterPro" id="IPR000953">
    <property type="entry name" value="Chromo/chromo_shadow_dom"/>
</dbReference>
<dbReference type="GO" id="GO:0005634">
    <property type="term" value="C:nucleus"/>
    <property type="evidence" value="ECO:0007669"/>
    <property type="project" value="UniProtKB-ARBA"/>
</dbReference>
<dbReference type="Gene3D" id="1.10.340.70">
    <property type="match status" value="1"/>
</dbReference>
<evidence type="ECO:0000256" key="7">
    <source>
        <dbReference type="ARBA" id="ARBA00022759"/>
    </source>
</evidence>
<keyword evidence="9" id="KW-0460">Magnesium</keyword>
<dbReference type="InterPro" id="IPR036397">
    <property type="entry name" value="RNaseH_sf"/>
</dbReference>
<dbReference type="Pfam" id="PF00665">
    <property type="entry name" value="rve"/>
    <property type="match status" value="1"/>
</dbReference>
<keyword evidence="1" id="KW-0645">Protease</keyword>
<feature type="domain" description="Integrase catalytic" evidence="17">
    <location>
        <begin position="327"/>
        <end position="491"/>
    </location>
</feature>
<dbReference type="GO" id="GO:0003964">
    <property type="term" value="F:RNA-directed DNA polymerase activity"/>
    <property type="evidence" value="ECO:0007669"/>
    <property type="project" value="UniProtKB-KW"/>
</dbReference>
<evidence type="ECO:0000256" key="2">
    <source>
        <dbReference type="ARBA" id="ARBA00022679"/>
    </source>
</evidence>
<evidence type="ECO:0000313" key="18">
    <source>
        <dbReference type="EMBL" id="TPX46680.1"/>
    </source>
</evidence>
<dbReference type="PANTHER" id="PTHR37984">
    <property type="entry name" value="PROTEIN CBG26694"/>
    <property type="match status" value="1"/>
</dbReference>
<dbReference type="PROSITE" id="PS50013">
    <property type="entry name" value="CHROMO_2"/>
    <property type="match status" value="1"/>
</dbReference>
<comment type="caution">
    <text evidence="18">The sequence shown here is derived from an EMBL/GenBank/DDBJ whole genome shotgun (WGS) entry which is preliminary data.</text>
</comment>
<evidence type="ECO:0000256" key="5">
    <source>
        <dbReference type="ARBA" id="ARBA00022723"/>
    </source>
</evidence>
<evidence type="ECO:0008006" key="20">
    <source>
        <dbReference type="Google" id="ProtNLM"/>
    </source>
</evidence>
<keyword evidence="14" id="KW-0233">DNA recombination</keyword>
<dbReference type="AlphaFoldDB" id="A0A507D776"/>
<keyword evidence="11" id="KW-0695">RNA-directed DNA polymerase</keyword>
<keyword evidence="12" id="KW-0239">DNA-directed DNA polymerase</keyword>
<dbReference type="FunFam" id="1.10.340.70:FF:000001">
    <property type="entry name" value="Retrovirus-related Pol polyprotein from transposon gypsy-like Protein"/>
    <property type="match status" value="1"/>
</dbReference>
<keyword evidence="3" id="KW-0548">Nucleotidyltransferase</keyword>
<keyword evidence="5" id="KW-0479">Metal-binding</keyword>
<reference evidence="18 19" key="1">
    <citation type="journal article" date="2019" name="Sci. Rep.">
        <title>Comparative genomics of chytrid fungi reveal insights into the obligate biotrophic and pathogenic lifestyle of Synchytrium endobioticum.</title>
        <authorList>
            <person name="van de Vossenberg B.T.L.H."/>
            <person name="Warris S."/>
            <person name="Nguyen H.D.T."/>
            <person name="van Gent-Pelzer M.P.E."/>
            <person name="Joly D.L."/>
            <person name="van de Geest H.C."/>
            <person name="Bonants P.J.M."/>
            <person name="Smith D.S."/>
            <person name="Levesque C.A."/>
            <person name="van der Lee T.A.J."/>
        </authorList>
    </citation>
    <scope>NUCLEOTIDE SEQUENCE [LARGE SCALE GENOMIC DNA]</scope>
    <source>
        <strain evidence="18 19">LEV6574</strain>
    </source>
</reference>
<evidence type="ECO:0000256" key="11">
    <source>
        <dbReference type="ARBA" id="ARBA00022918"/>
    </source>
</evidence>
<keyword evidence="7" id="KW-0255">Endonuclease</keyword>
<dbReference type="Pfam" id="PF17917">
    <property type="entry name" value="RT_RNaseH"/>
    <property type="match status" value="1"/>
</dbReference>
<evidence type="ECO:0000256" key="3">
    <source>
        <dbReference type="ARBA" id="ARBA00022695"/>
    </source>
</evidence>
<dbReference type="CDD" id="cd09274">
    <property type="entry name" value="RNase_HI_RT_Ty3"/>
    <property type="match status" value="1"/>
</dbReference>
<feature type="domain" description="Chromo" evidence="16">
    <location>
        <begin position="636"/>
        <end position="694"/>
    </location>
</feature>
<dbReference type="Gene3D" id="2.40.50.40">
    <property type="match status" value="1"/>
</dbReference>
<gene>
    <name evidence="18" type="ORF">SeLEV6574_g03104</name>
</gene>
<evidence type="ECO:0000256" key="13">
    <source>
        <dbReference type="ARBA" id="ARBA00023125"/>
    </source>
</evidence>
<evidence type="ECO:0000256" key="9">
    <source>
        <dbReference type="ARBA" id="ARBA00022842"/>
    </source>
</evidence>
<dbReference type="CDD" id="cd00024">
    <property type="entry name" value="CD_CSD"/>
    <property type="match status" value="1"/>
</dbReference>
<dbReference type="VEuPathDB" id="FungiDB:SeMB42_g03891"/>
<dbReference type="SUPFAM" id="SSF53098">
    <property type="entry name" value="Ribonuclease H-like"/>
    <property type="match status" value="1"/>
</dbReference>
<proteinExistence type="predicted"/>
<keyword evidence="4" id="KW-0540">Nuclease</keyword>
<dbReference type="InterPro" id="IPR050951">
    <property type="entry name" value="Retrovirus_Pol_polyprotein"/>
</dbReference>
<dbReference type="InterPro" id="IPR041588">
    <property type="entry name" value="Integrase_H2C2"/>
</dbReference>
<dbReference type="FunFam" id="3.30.420.10:FF:000032">
    <property type="entry name" value="Retrovirus-related Pol polyprotein from transposon 297-like Protein"/>
    <property type="match status" value="1"/>
</dbReference>
<keyword evidence="8" id="KW-0378">Hydrolase</keyword>
<dbReference type="GO" id="GO:0046872">
    <property type="term" value="F:metal ion binding"/>
    <property type="evidence" value="ECO:0007669"/>
    <property type="project" value="UniProtKB-KW"/>
</dbReference>
<dbReference type="InterPro" id="IPR016197">
    <property type="entry name" value="Chromo-like_dom_sf"/>
</dbReference>
<dbReference type="GO" id="GO:0006310">
    <property type="term" value="P:DNA recombination"/>
    <property type="evidence" value="ECO:0007669"/>
    <property type="project" value="UniProtKB-KW"/>
</dbReference>
<dbReference type="Pfam" id="PF17921">
    <property type="entry name" value="Integrase_H2C2"/>
    <property type="match status" value="1"/>
</dbReference>
<dbReference type="GO" id="GO:0004519">
    <property type="term" value="F:endonuclease activity"/>
    <property type="evidence" value="ECO:0007669"/>
    <property type="project" value="UniProtKB-KW"/>
</dbReference>
<dbReference type="GO" id="GO:0004190">
    <property type="term" value="F:aspartic-type endopeptidase activity"/>
    <property type="evidence" value="ECO:0007669"/>
    <property type="project" value="UniProtKB-KW"/>
</dbReference>
<keyword evidence="10" id="KW-0229">DNA integration</keyword>
<dbReference type="InterPro" id="IPR023780">
    <property type="entry name" value="Chromo_domain"/>
</dbReference>
<evidence type="ECO:0000256" key="12">
    <source>
        <dbReference type="ARBA" id="ARBA00022932"/>
    </source>
</evidence>
<dbReference type="PROSITE" id="PS50994">
    <property type="entry name" value="INTEGRASE"/>
    <property type="match status" value="1"/>
</dbReference>
<evidence type="ECO:0000256" key="10">
    <source>
        <dbReference type="ARBA" id="ARBA00022908"/>
    </source>
</evidence>
<dbReference type="InterPro" id="IPR001584">
    <property type="entry name" value="Integrase_cat-core"/>
</dbReference>
<dbReference type="InterPro" id="IPR012337">
    <property type="entry name" value="RNaseH-like_sf"/>
</dbReference>
<dbReference type="SUPFAM" id="SSF54160">
    <property type="entry name" value="Chromo domain-like"/>
    <property type="match status" value="1"/>
</dbReference>
<dbReference type="InterPro" id="IPR043502">
    <property type="entry name" value="DNA/RNA_pol_sf"/>
</dbReference>
<dbReference type="Gene3D" id="3.30.420.10">
    <property type="entry name" value="Ribonuclease H-like superfamily/Ribonuclease H"/>
    <property type="match status" value="1"/>
</dbReference>